<keyword evidence="8" id="KW-1185">Reference proteome</keyword>
<dbReference type="RefSeq" id="WP_238721998.1">
    <property type="nucleotide sequence ID" value="NZ_JAHQCW010000021.1"/>
</dbReference>
<dbReference type="SMART" id="SM00850">
    <property type="entry name" value="LytTR"/>
    <property type="match status" value="1"/>
</dbReference>
<dbReference type="InterPro" id="IPR007492">
    <property type="entry name" value="LytTR_DNA-bd_dom"/>
</dbReference>
<dbReference type="PROSITE" id="PS50930">
    <property type="entry name" value="HTH_LYTTR"/>
    <property type="match status" value="1"/>
</dbReference>
<dbReference type="InterPro" id="IPR011006">
    <property type="entry name" value="CheY-like_superfamily"/>
</dbReference>
<comment type="function">
    <text evidence="2">May play the central regulatory role in sporulation. It may be an element of the effector pathway responsible for the activation of sporulation genes in response to nutritional stress. Spo0A may act in concert with spo0H (a sigma factor) to control the expression of some genes that are critical to the sporulation process.</text>
</comment>
<evidence type="ECO:0000256" key="3">
    <source>
        <dbReference type="PROSITE-ProRule" id="PRU00169"/>
    </source>
</evidence>
<keyword evidence="4" id="KW-0175">Coiled coil</keyword>
<evidence type="ECO:0000256" key="1">
    <source>
        <dbReference type="ARBA" id="ARBA00018672"/>
    </source>
</evidence>
<dbReference type="PROSITE" id="PS50110">
    <property type="entry name" value="RESPONSE_REGULATORY"/>
    <property type="match status" value="1"/>
</dbReference>
<comment type="caution">
    <text evidence="7">The sequence shown here is derived from an EMBL/GenBank/DDBJ whole genome shotgun (WGS) entry which is preliminary data.</text>
</comment>
<dbReference type="Gene3D" id="2.40.50.40">
    <property type="match status" value="1"/>
</dbReference>
<dbReference type="EMBL" id="JAHQCW010000021">
    <property type="protein sequence ID" value="MBU9737472.1"/>
    <property type="molecule type" value="Genomic_DNA"/>
</dbReference>
<dbReference type="Pfam" id="PF00072">
    <property type="entry name" value="Response_reg"/>
    <property type="match status" value="1"/>
</dbReference>
<dbReference type="SUPFAM" id="SSF52172">
    <property type="entry name" value="CheY-like"/>
    <property type="match status" value="1"/>
</dbReference>
<evidence type="ECO:0000256" key="4">
    <source>
        <dbReference type="SAM" id="Coils"/>
    </source>
</evidence>
<dbReference type="Pfam" id="PF04397">
    <property type="entry name" value="LytTR"/>
    <property type="match status" value="1"/>
</dbReference>
<name>A0A949K186_9FIRM</name>
<dbReference type="InterPro" id="IPR046947">
    <property type="entry name" value="LytR-like"/>
</dbReference>
<organism evidence="7 8">
    <name type="scientific">Diplocloster agilis</name>
    <dbReference type="NCBI Taxonomy" id="2850323"/>
    <lineage>
        <taxon>Bacteria</taxon>
        <taxon>Bacillati</taxon>
        <taxon>Bacillota</taxon>
        <taxon>Clostridia</taxon>
        <taxon>Lachnospirales</taxon>
        <taxon>Lachnospiraceae</taxon>
        <taxon>Diplocloster</taxon>
    </lineage>
</organism>
<dbReference type="PANTHER" id="PTHR37299">
    <property type="entry name" value="TRANSCRIPTIONAL REGULATOR-RELATED"/>
    <property type="match status" value="1"/>
</dbReference>
<evidence type="ECO:0000259" key="6">
    <source>
        <dbReference type="PROSITE" id="PS50930"/>
    </source>
</evidence>
<feature type="domain" description="Response regulatory" evidence="5">
    <location>
        <begin position="5"/>
        <end position="120"/>
    </location>
</feature>
<proteinExistence type="predicted"/>
<protein>
    <recommendedName>
        <fullName evidence="1">Stage 0 sporulation protein A homolog</fullName>
    </recommendedName>
</protein>
<evidence type="ECO:0000313" key="7">
    <source>
        <dbReference type="EMBL" id="MBU9737472.1"/>
    </source>
</evidence>
<gene>
    <name evidence="7" type="ORF">KTH89_13060</name>
</gene>
<dbReference type="PANTHER" id="PTHR37299:SF1">
    <property type="entry name" value="STAGE 0 SPORULATION PROTEIN A HOMOLOG"/>
    <property type="match status" value="1"/>
</dbReference>
<dbReference type="InterPro" id="IPR001789">
    <property type="entry name" value="Sig_transdc_resp-reg_receiver"/>
</dbReference>
<dbReference type="GO" id="GO:0000156">
    <property type="term" value="F:phosphorelay response regulator activity"/>
    <property type="evidence" value="ECO:0007669"/>
    <property type="project" value="InterPro"/>
</dbReference>
<evidence type="ECO:0000313" key="8">
    <source>
        <dbReference type="Proteomes" id="UP000712157"/>
    </source>
</evidence>
<reference evidence="7" key="1">
    <citation type="submission" date="2021-06" db="EMBL/GenBank/DDBJ databases">
        <title>Description of novel taxa of the family Lachnospiraceae.</title>
        <authorList>
            <person name="Chaplin A.V."/>
            <person name="Sokolova S.R."/>
            <person name="Pikina A.P."/>
            <person name="Korzhanova M."/>
            <person name="Belova V."/>
            <person name="Korostin D."/>
            <person name="Efimov B.A."/>
        </authorList>
    </citation>
    <scope>NUCLEOTIDE SEQUENCE</scope>
    <source>
        <strain evidence="7">ASD5720</strain>
    </source>
</reference>
<feature type="coiled-coil region" evidence="4">
    <location>
        <begin position="112"/>
        <end position="139"/>
    </location>
</feature>
<dbReference type="GO" id="GO:0003677">
    <property type="term" value="F:DNA binding"/>
    <property type="evidence" value="ECO:0007669"/>
    <property type="project" value="UniProtKB-KW"/>
</dbReference>
<keyword evidence="3" id="KW-0597">Phosphoprotein</keyword>
<dbReference type="AlphaFoldDB" id="A0A949K186"/>
<dbReference type="SMART" id="SM00448">
    <property type="entry name" value="REC"/>
    <property type="match status" value="1"/>
</dbReference>
<dbReference type="Proteomes" id="UP000712157">
    <property type="component" value="Unassembled WGS sequence"/>
</dbReference>
<dbReference type="Gene3D" id="3.40.50.2300">
    <property type="match status" value="1"/>
</dbReference>
<accession>A0A949K186</accession>
<feature type="domain" description="HTH LytTR-type" evidence="6">
    <location>
        <begin position="145"/>
        <end position="250"/>
    </location>
</feature>
<keyword evidence="7" id="KW-0238">DNA-binding</keyword>
<evidence type="ECO:0000256" key="2">
    <source>
        <dbReference type="ARBA" id="ARBA00024867"/>
    </source>
</evidence>
<evidence type="ECO:0000259" key="5">
    <source>
        <dbReference type="PROSITE" id="PS50110"/>
    </source>
</evidence>
<feature type="modified residue" description="4-aspartylphosphate" evidence="3">
    <location>
        <position position="57"/>
    </location>
</feature>
<dbReference type="Gene3D" id="2.20.25.10">
    <property type="match status" value="1"/>
</dbReference>
<sequence length="250" mass="29241">MNKLKVILIDDEQLILDNLTYILNQFENIDIIYKSTDPMRVLNYVEDNTDVDVMFVDISMPILSGLEVAGRVFNIDPNIKIVFVTAYDKYVMNSFSVNTVDYILKPVTHARVARTLAKLEKLVREEEKYRESLPELEIDASIAKLTGMKDKKYYVIDADDAYYIMALDREVFLYTKEEEFKLKNNLNYWEGKLKGAGWIRCHRSFLINTNHIKSIAPMFNSTFNITLMDRQEEIPVSRSYINKFKKALNM</sequence>